<reference evidence="7 8" key="1">
    <citation type="submission" date="2023-09" db="EMBL/GenBank/DDBJ databases">
        <title>Complete Genome and Methylome dissection of Bacillus brevis NEB573 original source of BbsI restriction endonuclease.</title>
        <authorList>
            <person name="Fomenkov A."/>
            <person name="Roberts R.D."/>
        </authorList>
    </citation>
    <scope>NUCLEOTIDE SEQUENCE [LARGE SCALE GENOMIC DNA]</scope>
    <source>
        <strain evidence="7 8">NEB573</strain>
    </source>
</reference>
<dbReference type="Pfam" id="PF14464">
    <property type="entry name" value="Prok-JAB"/>
    <property type="match status" value="1"/>
</dbReference>
<evidence type="ECO:0000259" key="6">
    <source>
        <dbReference type="Pfam" id="PF14464"/>
    </source>
</evidence>
<evidence type="ECO:0000256" key="1">
    <source>
        <dbReference type="ARBA" id="ARBA00022670"/>
    </source>
</evidence>
<protein>
    <submittedName>
        <fullName evidence="7">Mov34/MPN/PAD-1 family protein</fullName>
    </submittedName>
</protein>
<evidence type="ECO:0000256" key="3">
    <source>
        <dbReference type="ARBA" id="ARBA00022801"/>
    </source>
</evidence>
<dbReference type="InterPro" id="IPR028090">
    <property type="entry name" value="JAB_dom_prok"/>
</dbReference>
<keyword evidence="1" id="KW-0645">Protease</keyword>
<dbReference type="RefSeq" id="WP_310765833.1">
    <property type="nucleotide sequence ID" value="NZ_CP134050.1"/>
</dbReference>
<keyword evidence="3" id="KW-0378">Hydrolase</keyword>
<dbReference type="EMBL" id="CP134050">
    <property type="protein sequence ID" value="WNC14004.1"/>
    <property type="molecule type" value="Genomic_DNA"/>
</dbReference>
<evidence type="ECO:0000313" key="8">
    <source>
        <dbReference type="Proteomes" id="UP001256827"/>
    </source>
</evidence>
<keyword evidence="5" id="KW-0482">Metalloprotease</keyword>
<evidence type="ECO:0000256" key="2">
    <source>
        <dbReference type="ARBA" id="ARBA00022723"/>
    </source>
</evidence>
<evidence type="ECO:0000256" key="5">
    <source>
        <dbReference type="ARBA" id="ARBA00023049"/>
    </source>
</evidence>
<dbReference type="PANTHER" id="PTHR34858:SF1">
    <property type="entry name" value="CYSO-CYSTEINE PEPTIDASE"/>
    <property type="match status" value="1"/>
</dbReference>
<evidence type="ECO:0000256" key="4">
    <source>
        <dbReference type="ARBA" id="ARBA00022833"/>
    </source>
</evidence>
<accession>A0ABY9T1P0</accession>
<feature type="domain" description="JAB" evidence="6">
    <location>
        <begin position="22"/>
        <end position="129"/>
    </location>
</feature>
<dbReference type="Proteomes" id="UP001256827">
    <property type="component" value="Chromosome"/>
</dbReference>
<keyword evidence="4" id="KW-0862">Zinc</keyword>
<keyword evidence="2" id="KW-0479">Metal-binding</keyword>
<proteinExistence type="predicted"/>
<gene>
    <name evidence="7" type="ORF">RGB73_25535</name>
</gene>
<dbReference type="Gene3D" id="3.40.140.10">
    <property type="entry name" value="Cytidine Deaminase, domain 2"/>
    <property type="match status" value="1"/>
</dbReference>
<dbReference type="SUPFAM" id="SSF102712">
    <property type="entry name" value="JAB1/MPN domain"/>
    <property type="match status" value="1"/>
</dbReference>
<dbReference type="PANTHER" id="PTHR34858">
    <property type="entry name" value="CYSO-CYSTEINE PEPTIDASE"/>
    <property type="match status" value="1"/>
</dbReference>
<organism evidence="7 8">
    <name type="scientific">Brevibacillus brevis</name>
    <name type="common">Bacillus brevis</name>
    <dbReference type="NCBI Taxonomy" id="1393"/>
    <lineage>
        <taxon>Bacteria</taxon>
        <taxon>Bacillati</taxon>
        <taxon>Bacillota</taxon>
        <taxon>Bacilli</taxon>
        <taxon>Bacillales</taxon>
        <taxon>Paenibacillaceae</taxon>
        <taxon>Brevibacillus</taxon>
    </lineage>
</organism>
<keyword evidence="8" id="KW-1185">Reference proteome</keyword>
<evidence type="ECO:0000313" key="7">
    <source>
        <dbReference type="EMBL" id="WNC14004.1"/>
    </source>
</evidence>
<dbReference type="InterPro" id="IPR051929">
    <property type="entry name" value="VirAsm_ModProt"/>
</dbReference>
<sequence>MNPRWLGEPFAFKDNKLCLARKVHKRLLAEAQEAFPYEYSALLTGRGTIITGHIPMSSAGKSLHTFTWDGAAFLKALTTIRESDLQWLGVLHSHPSSPPIPSRRDSDEWHYPSLSYWIVSLASSQPQWRVYQWQNGAFEARSYTVVDAT</sequence>
<name>A0ABY9T1P0_BREBE</name>